<accession>A0A1M6RIB2</accession>
<gene>
    <name evidence="2" type="ORF">SAMN04488087_0856</name>
</gene>
<keyword evidence="3" id="KW-1185">Reference proteome</keyword>
<protein>
    <submittedName>
        <fullName evidence="2">BFD-like [2Fe-2S] binding domain-containing protein</fullName>
    </submittedName>
</protein>
<name>A0A1M6RIB2_9BACT</name>
<evidence type="ECO:0000313" key="3">
    <source>
        <dbReference type="Proteomes" id="UP000185812"/>
    </source>
</evidence>
<dbReference type="STRING" id="633813.SAMN04488087_0856"/>
<feature type="domain" description="BFD-like [2Fe-2S]-binding" evidence="1">
    <location>
        <begin position="6"/>
        <end position="53"/>
    </location>
</feature>
<dbReference type="RefSeq" id="WP_072714725.1">
    <property type="nucleotide sequence ID" value="NZ_FRAU01000002.1"/>
</dbReference>
<dbReference type="Pfam" id="PF04324">
    <property type="entry name" value="Fer2_BFD"/>
    <property type="match status" value="1"/>
</dbReference>
<reference evidence="3" key="1">
    <citation type="submission" date="2016-11" db="EMBL/GenBank/DDBJ databases">
        <authorList>
            <person name="Varghese N."/>
            <person name="Submissions S."/>
        </authorList>
    </citation>
    <scope>NUCLEOTIDE SEQUENCE [LARGE SCALE GENOMIC DNA]</scope>
    <source>
        <strain evidence="3">DSM 22212</strain>
    </source>
</reference>
<evidence type="ECO:0000259" key="1">
    <source>
        <dbReference type="Pfam" id="PF04324"/>
    </source>
</evidence>
<dbReference type="Gene3D" id="1.10.10.1100">
    <property type="entry name" value="BFD-like [2Fe-2S]-binding domain"/>
    <property type="match status" value="1"/>
</dbReference>
<organism evidence="2 3">
    <name type="scientific">Rhodothermus profundi</name>
    <dbReference type="NCBI Taxonomy" id="633813"/>
    <lineage>
        <taxon>Bacteria</taxon>
        <taxon>Pseudomonadati</taxon>
        <taxon>Rhodothermota</taxon>
        <taxon>Rhodothermia</taxon>
        <taxon>Rhodothermales</taxon>
        <taxon>Rhodothermaceae</taxon>
        <taxon>Rhodothermus</taxon>
    </lineage>
</organism>
<dbReference type="Proteomes" id="UP000185812">
    <property type="component" value="Unassembled WGS sequence"/>
</dbReference>
<sequence length="69" mass="7957">MRIDRCYCFQRTFAELLSVAAQTGAGSVEDLQRHVRFGLRCRLCLPYVRRMLQTGQTVFSEIIREDSAS</sequence>
<dbReference type="OrthoDB" id="1495269at2"/>
<dbReference type="InterPro" id="IPR041854">
    <property type="entry name" value="BFD-like_2Fe2S-bd_dom_sf"/>
</dbReference>
<proteinExistence type="predicted"/>
<dbReference type="AlphaFoldDB" id="A0A1M6RIB2"/>
<dbReference type="EMBL" id="FRAU01000002">
    <property type="protein sequence ID" value="SHK32097.1"/>
    <property type="molecule type" value="Genomic_DNA"/>
</dbReference>
<dbReference type="InterPro" id="IPR007419">
    <property type="entry name" value="BFD-like_2Fe2S-bd_dom"/>
</dbReference>
<evidence type="ECO:0000313" key="2">
    <source>
        <dbReference type="EMBL" id="SHK32097.1"/>
    </source>
</evidence>